<evidence type="ECO:0000256" key="1">
    <source>
        <dbReference type="SAM" id="MobiDB-lite"/>
    </source>
</evidence>
<feature type="transmembrane region" description="Helical" evidence="2">
    <location>
        <begin position="369"/>
        <end position="388"/>
    </location>
</feature>
<sequence>MRWGAITAVGVIAGYVAVLLGDPRHFYTDDTEAQYAPMWIALGNRLREGNFPWLVQHEWMAGNYTIEEAGLYNPPQLLIHLLAPSFDNLAVYATVVKLIFSIIAALGVYRICLAYGARTPWAAVAGIAFPLSGWYLFFDEASWVTCHTATAWMVHAWASAVRYARGQGSPVSLFVYLYLALTVQYAFPAVESALIIAAVIAGEFIHQQRWQPSLRVAGVAACAALASLPANLPGILSSQVTWRGNARIHNDPFLTVPWSESLNASLPTTTPAFTAWWGHVQPLPMVYIAWFLIPALAFIDWRKAVHSARDFSGIGLFAVAALMWTAGPGAIGPLRWPARVLPMLALALIVLVCVLLSRHGVFRVSRNRNIAAAVLIGLLLVRSASAAPDLAAKHLLAAAVVAALGAGVVWLARTRGIALACALTILAMFPIAFTQVKTAPSTPMSYNFPEQRSTMREAFPDFEGVTLQLADRAILGPEDRSIDAAYASLAIGNYAKALELDYVNAYTPIGFHTFAGVLCMAWDGSTCPDAYRRAFSPEPSTGRTIVDLMKVDRVVLHRAQYPDAGNQPAPDGWKWVDYPGHERYIWVLERTGGLLSTVNGDIADTRGVAAKSVSSDDTSSVLRVTSVNGGRVVFNRLNWPGFEITLNGETIPHTSVAESFLAVDIPAGTKDSELVVSWQPPGFVGEVSAALVGVAGVALLQLAYQRQRRRDADETVPHEQSAPAELETTGV</sequence>
<dbReference type="EMBL" id="CP059399">
    <property type="protein sequence ID" value="QLY34377.1"/>
    <property type="molecule type" value="Genomic_DNA"/>
</dbReference>
<keyword evidence="2" id="KW-0812">Transmembrane</keyword>
<accession>A0A7D6VJG9</accession>
<dbReference type="KEGG" id="nhu:H0264_14015"/>
<keyword evidence="2" id="KW-1133">Transmembrane helix</keyword>
<feature type="transmembrane region" description="Helical" evidence="2">
    <location>
        <begin position="340"/>
        <end position="357"/>
    </location>
</feature>
<proteinExistence type="predicted"/>
<feature type="transmembrane region" description="Helical" evidence="2">
    <location>
        <begin position="175"/>
        <end position="201"/>
    </location>
</feature>
<keyword evidence="2" id="KW-0472">Membrane</keyword>
<evidence type="ECO:0000313" key="4">
    <source>
        <dbReference type="Proteomes" id="UP000515512"/>
    </source>
</evidence>
<reference evidence="3 4" key="1">
    <citation type="submission" date="2020-07" db="EMBL/GenBank/DDBJ databases">
        <authorList>
            <person name="Zhuang K."/>
            <person name="Ran Y."/>
        </authorList>
    </citation>
    <scope>NUCLEOTIDE SEQUENCE [LARGE SCALE GENOMIC DNA]</scope>
    <source>
        <strain evidence="3 4">WCH-YHL-001</strain>
    </source>
</reference>
<gene>
    <name evidence="3" type="ORF">H0264_14015</name>
</gene>
<feature type="transmembrane region" description="Helical" evidence="2">
    <location>
        <begin position="213"/>
        <end position="232"/>
    </location>
</feature>
<feature type="region of interest" description="Disordered" evidence="1">
    <location>
        <begin position="710"/>
        <end position="731"/>
    </location>
</feature>
<feature type="transmembrane region" description="Helical" evidence="2">
    <location>
        <begin position="89"/>
        <end position="109"/>
    </location>
</feature>
<evidence type="ECO:0008006" key="5">
    <source>
        <dbReference type="Google" id="ProtNLM"/>
    </source>
</evidence>
<evidence type="ECO:0000256" key="2">
    <source>
        <dbReference type="SAM" id="Phobius"/>
    </source>
</evidence>
<feature type="transmembrane region" description="Helical" evidence="2">
    <location>
        <begin position="283"/>
        <end position="301"/>
    </location>
</feature>
<name>A0A7D6VJG9_9NOCA</name>
<feature type="transmembrane region" description="Helical" evidence="2">
    <location>
        <begin position="417"/>
        <end position="436"/>
    </location>
</feature>
<feature type="transmembrane region" description="Helical" evidence="2">
    <location>
        <begin position="394"/>
        <end position="412"/>
    </location>
</feature>
<feature type="transmembrane region" description="Helical" evidence="2">
    <location>
        <begin position="313"/>
        <end position="334"/>
    </location>
</feature>
<keyword evidence="4" id="KW-1185">Reference proteome</keyword>
<feature type="transmembrane region" description="Helical" evidence="2">
    <location>
        <begin position="121"/>
        <end position="138"/>
    </location>
</feature>
<organism evidence="3 4">
    <name type="scientific">Nocardia huaxiensis</name>
    <dbReference type="NCBI Taxonomy" id="2755382"/>
    <lineage>
        <taxon>Bacteria</taxon>
        <taxon>Bacillati</taxon>
        <taxon>Actinomycetota</taxon>
        <taxon>Actinomycetes</taxon>
        <taxon>Mycobacteriales</taxon>
        <taxon>Nocardiaceae</taxon>
        <taxon>Nocardia</taxon>
    </lineage>
</organism>
<dbReference type="AlphaFoldDB" id="A0A7D6VJG9"/>
<dbReference type="Proteomes" id="UP000515512">
    <property type="component" value="Chromosome"/>
</dbReference>
<protein>
    <recommendedName>
        <fullName evidence="5">YfhO family protein</fullName>
    </recommendedName>
</protein>
<evidence type="ECO:0000313" key="3">
    <source>
        <dbReference type="EMBL" id="QLY34377.1"/>
    </source>
</evidence>